<keyword evidence="4" id="KW-0769">Symport</keyword>
<dbReference type="InterPro" id="IPR000175">
    <property type="entry name" value="Na/ntran_symport"/>
</dbReference>
<evidence type="ECO:0000256" key="6">
    <source>
        <dbReference type="ARBA" id="ARBA00023136"/>
    </source>
</evidence>
<dbReference type="SUPFAM" id="SSF161070">
    <property type="entry name" value="SNF-like"/>
    <property type="match status" value="1"/>
</dbReference>
<dbReference type="PANTHER" id="PTHR11616">
    <property type="entry name" value="SODIUM/CHLORIDE DEPENDENT TRANSPORTER"/>
    <property type="match status" value="1"/>
</dbReference>
<organism evidence="9 10">
    <name type="scientific">Romanomermis culicivorax</name>
    <name type="common">Nematode worm</name>
    <dbReference type="NCBI Taxonomy" id="13658"/>
    <lineage>
        <taxon>Eukaryota</taxon>
        <taxon>Metazoa</taxon>
        <taxon>Ecdysozoa</taxon>
        <taxon>Nematoda</taxon>
        <taxon>Enoplea</taxon>
        <taxon>Dorylaimia</taxon>
        <taxon>Mermithida</taxon>
        <taxon>Mermithoidea</taxon>
        <taxon>Mermithidae</taxon>
        <taxon>Romanomermis</taxon>
    </lineage>
</organism>
<evidence type="ECO:0000256" key="4">
    <source>
        <dbReference type="ARBA" id="ARBA00022847"/>
    </source>
</evidence>
<feature type="binding site" evidence="7">
    <location>
        <position position="220"/>
    </location>
    <ligand>
        <name>Na(+)</name>
        <dbReference type="ChEBI" id="CHEBI:29101"/>
        <label>1</label>
    </ligand>
</feature>
<dbReference type="Proteomes" id="UP000887565">
    <property type="component" value="Unplaced"/>
</dbReference>
<keyword evidence="9" id="KW-1185">Reference proteome</keyword>
<keyword evidence="3 8" id="KW-0812">Transmembrane</keyword>
<dbReference type="OMA" id="IPELCER"/>
<evidence type="ECO:0000256" key="3">
    <source>
        <dbReference type="ARBA" id="ARBA00022692"/>
    </source>
</evidence>
<keyword evidence="5 8" id="KW-1133">Transmembrane helix</keyword>
<feature type="transmembrane region" description="Helical" evidence="8">
    <location>
        <begin position="245"/>
        <end position="267"/>
    </location>
</feature>
<accession>A0A915IP60</accession>
<dbReference type="Pfam" id="PF00209">
    <property type="entry name" value="SNF"/>
    <property type="match status" value="1"/>
</dbReference>
<dbReference type="WBParaSite" id="nRc.2.0.1.t15586-RA">
    <property type="protein sequence ID" value="nRc.2.0.1.t15586-RA"/>
    <property type="gene ID" value="nRc.2.0.1.g15586"/>
</dbReference>
<dbReference type="GO" id="GO:0015293">
    <property type="term" value="F:symporter activity"/>
    <property type="evidence" value="ECO:0007669"/>
    <property type="project" value="UniProtKB-KW"/>
</dbReference>
<feature type="binding site" evidence="7">
    <location>
        <position position="224"/>
    </location>
    <ligand>
        <name>Na(+)</name>
        <dbReference type="ChEBI" id="CHEBI:29101"/>
        <label>1</label>
    </ligand>
</feature>
<dbReference type="GO" id="GO:0006865">
    <property type="term" value="P:amino acid transport"/>
    <property type="evidence" value="ECO:0007669"/>
    <property type="project" value="TreeGrafter"/>
</dbReference>
<feature type="transmembrane region" description="Helical" evidence="8">
    <location>
        <begin position="67"/>
        <end position="95"/>
    </location>
</feature>
<dbReference type="GO" id="GO:0046872">
    <property type="term" value="F:metal ion binding"/>
    <property type="evidence" value="ECO:0007669"/>
    <property type="project" value="UniProtKB-KW"/>
</dbReference>
<proteinExistence type="predicted"/>
<evidence type="ECO:0000313" key="10">
    <source>
        <dbReference type="WBParaSite" id="nRc.2.0.1.t15586-RA"/>
    </source>
</evidence>
<keyword evidence="2" id="KW-0813">Transport</keyword>
<dbReference type="AlphaFoldDB" id="A0A915IP60"/>
<keyword evidence="7" id="KW-0915">Sodium</keyword>
<evidence type="ECO:0000256" key="5">
    <source>
        <dbReference type="ARBA" id="ARBA00022989"/>
    </source>
</evidence>
<protein>
    <submittedName>
        <fullName evidence="10">Uncharacterized protein</fullName>
    </submittedName>
</protein>
<feature type="transmembrane region" description="Helical" evidence="8">
    <location>
        <begin position="148"/>
        <end position="173"/>
    </location>
</feature>
<keyword evidence="6 8" id="KW-0472">Membrane</keyword>
<comment type="subcellular location">
    <subcellularLocation>
        <location evidence="1">Membrane</location>
        <topology evidence="1">Multi-pass membrane protein</topology>
    </subcellularLocation>
</comment>
<sequence length="270" mass="30323">MRTLGVTRREGEGQRQTTEYINYVLDMSDGIEQIGGLNYGMVLSLAISWLMNYFIIWKGVKVSGKIVYFTALFPYAMLLILLIRGVTLQGAGLGIEFYLKPNFSKVFEAQVWMDAGTQIFFAYAVSTGALIAMGSYNRFTNNCYMDTWIICLINSGTSILAGFCIFSVLGYMADQLHVPVDEVVKDGPGLAFIAYPKALSQMPGYTQMWAVMFFLMLIFLGIDSEFVGLEGLFTTLLDMYPKFRLGYRPEITMFLACLTSFIFGLSMCTR</sequence>
<evidence type="ECO:0000256" key="2">
    <source>
        <dbReference type="ARBA" id="ARBA00022448"/>
    </source>
</evidence>
<dbReference type="PRINTS" id="PR00176">
    <property type="entry name" value="NANEUSMPORT"/>
</dbReference>
<feature type="transmembrane region" description="Helical" evidence="8">
    <location>
        <begin position="209"/>
        <end position="233"/>
    </location>
</feature>
<keyword evidence="7" id="KW-0479">Metal-binding</keyword>
<feature type="transmembrane region" description="Helical" evidence="8">
    <location>
        <begin position="115"/>
        <end position="136"/>
    </location>
</feature>
<evidence type="ECO:0000313" key="9">
    <source>
        <dbReference type="Proteomes" id="UP000887565"/>
    </source>
</evidence>
<evidence type="ECO:0000256" key="1">
    <source>
        <dbReference type="ARBA" id="ARBA00004141"/>
    </source>
</evidence>
<reference evidence="10" key="1">
    <citation type="submission" date="2022-11" db="UniProtKB">
        <authorList>
            <consortium name="WormBaseParasite"/>
        </authorList>
    </citation>
    <scope>IDENTIFICATION</scope>
</reference>
<dbReference type="InterPro" id="IPR037272">
    <property type="entry name" value="SNS_sf"/>
</dbReference>
<feature type="binding site" evidence="7">
    <location>
        <position position="154"/>
    </location>
    <ligand>
        <name>Na(+)</name>
        <dbReference type="ChEBI" id="CHEBI:29101"/>
        <label>1</label>
    </ligand>
</feature>
<dbReference type="GO" id="GO:0035725">
    <property type="term" value="P:sodium ion transmembrane transport"/>
    <property type="evidence" value="ECO:0007669"/>
    <property type="project" value="TreeGrafter"/>
</dbReference>
<evidence type="ECO:0000256" key="8">
    <source>
        <dbReference type="SAM" id="Phobius"/>
    </source>
</evidence>
<feature type="transmembrane region" description="Helical" evidence="8">
    <location>
        <begin position="36"/>
        <end position="55"/>
    </location>
</feature>
<dbReference type="GO" id="GO:0005886">
    <property type="term" value="C:plasma membrane"/>
    <property type="evidence" value="ECO:0007669"/>
    <property type="project" value="TreeGrafter"/>
</dbReference>
<evidence type="ECO:0000256" key="7">
    <source>
        <dbReference type="PIRSR" id="PIRSR600175-1"/>
    </source>
</evidence>
<dbReference type="PROSITE" id="PS50267">
    <property type="entry name" value="NA_NEUROTRAN_SYMP_3"/>
    <property type="match status" value="1"/>
</dbReference>
<dbReference type="PANTHER" id="PTHR11616:SF240">
    <property type="entry name" value="BLOATED TUBULES, ISOFORM B-RELATED"/>
    <property type="match status" value="1"/>
</dbReference>
<name>A0A915IP60_ROMCU</name>
<feature type="binding site" evidence="7">
    <location>
        <position position="223"/>
    </location>
    <ligand>
        <name>Na(+)</name>
        <dbReference type="ChEBI" id="CHEBI:29101"/>
        <label>1</label>
    </ligand>
</feature>